<reference evidence="1 2" key="2">
    <citation type="journal article" date="2022" name="Mol. Ecol. Resour.">
        <title>The genomes of chicory, endive, great burdock and yacon provide insights into Asteraceae paleo-polyploidization history and plant inulin production.</title>
        <authorList>
            <person name="Fan W."/>
            <person name="Wang S."/>
            <person name="Wang H."/>
            <person name="Wang A."/>
            <person name="Jiang F."/>
            <person name="Liu H."/>
            <person name="Zhao H."/>
            <person name="Xu D."/>
            <person name="Zhang Y."/>
        </authorList>
    </citation>
    <scope>NUCLEOTIDE SEQUENCE [LARGE SCALE GENOMIC DNA]</scope>
    <source>
        <strain evidence="2">cv. Yunnan</strain>
        <tissue evidence="1">Leaves</tissue>
    </source>
</reference>
<comment type="caution">
    <text evidence="1">The sequence shown here is derived from an EMBL/GenBank/DDBJ whole genome shotgun (WGS) entry which is preliminary data.</text>
</comment>
<proteinExistence type="predicted"/>
<evidence type="ECO:0000313" key="2">
    <source>
        <dbReference type="Proteomes" id="UP001056120"/>
    </source>
</evidence>
<sequence>MEKNESEYVVEIPGTLKDDIDSVAKEWLSYMKGDKNIKRPARVWKEYLNVSYRPRKVLQTFCLSTRIAIDDLYNEMFEIVHDARKCYIDGSTDAYSNHELCQMMLQDGCFIVFFMEGVTIRENSLHHQAAKGSLTQMHIHPYALILNQHLLNT</sequence>
<protein>
    <submittedName>
        <fullName evidence="1">Uncharacterized protein</fullName>
    </submittedName>
</protein>
<evidence type="ECO:0000313" key="1">
    <source>
        <dbReference type="EMBL" id="KAI3694520.1"/>
    </source>
</evidence>
<accession>A0ACB8ZA02</accession>
<keyword evidence="2" id="KW-1185">Reference proteome</keyword>
<organism evidence="1 2">
    <name type="scientific">Smallanthus sonchifolius</name>
    <dbReference type="NCBI Taxonomy" id="185202"/>
    <lineage>
        <taxon>Eukaryota</taxon>
        <taxon>Viridiplantae</taxon>
        <taxon>Streptophyta</taxon>
        <taxon>Embryophyta</taxon>
        <taxon>Tracheophyta</taxon>
        <taxon>Spermatophyta</taxon>
        <taxon>Magnoliopsida</taxon>
        <taxon>eudicotyledons</taxon>
        <taxon>Gunneridae</taxon>
        <taxon>Pentapetalae</taxon>
        <taxon>asterids</taxon>
        <taxon>campanulids</taxon>
        <taxon>Asterales</taxon>
        <taxon>Asteraceae</taxon>
        <taxon>Asteroideae</taxon>
        <taxon>Heliantheae alliance</taxon>
        <taxon>Millerieae</taxon>
        <taxon>Smallanthus</taxon>
    </lineage>
</organism>
<gene>
    <name evidence="1" type="ORF">L1987_77487</name>
</gene>
<name>A0ACB8ZA02_9ASTR</name>
<dbReference type="EMBL" id="CM042043">
    <property type="protein sequence ID" value="KAI3694520.1"/>
    <property type="molecule type" value="Genomic_DNA"/>
</dbReference>
<dbReference type="Proteomes" id="UP001056120">
    <property type="component" value="Linkage Group LG26"/>
</dbReference>
<reference evidence="2" key="1">
    <citation type="journal article" date="2022" name="Mol. Ecol. Resour.">
        <title>The genomes of chicory, endive, great burdock and yacon provide insights into Asteraceae palaeo-polyploidization history and plant inulin production.</title>
        <authorList>
            <person name="Fan W."/>
            <person name="Wang S."/>
            <person name="Wang H."/>
            <person name="Wang A."/>
            <person name="Jiang F."/>
            <person name="Liu H."/>
            <person name="Zhao H."/>
            <person name="Xu D."/>
            <person name="Zhang Y."/>
        </authorList>
    </citation>
    <scope>NUCLEOTIDE SEQUENCE [LARGE SCALE GENOMIC DNA]</scope>
    <source>
        <strain evidence="2">cv. Yunnan</strain>
    </source>
</reference>